<evidence type="ECO:0000313" key="3">
    <source>
        <dbReference type="Proteomes" id="UP000316925"/>
    </source>
</evidence>
<gene>
    <name evidence="2" type="ORF">E3J33_04240</name>
</gene>
<feature type="domain" description="HTH merR-type" evidence="1">
    <location>
        <begin position="19"/>
        <end position="72"/>
    </location>
</feature>
<dbReference type="GO" id="GO:0003677">
    <property type="term" value="F:DNA binding"/>
    <property type="evidence" value="ECO:0007669"/>
    <property type="project" value="InterPro"/>
</dbReference>
<dbReference type="GO" id="GO:0006355">
    <property type="term" value="P:regulation of DNA-templated transcription"/>
    <property type="evidence" value="ECO:0007669"/>
    <property type="project" value="InterPro"/>
</dbReference>
<sequence>MDTKTDEKGKEIGIPEKSYFSIGEVSEITHLPPYVLRFWENKFKEIRPQKSRGGHRRYQRKNIEVILGIKELLYEKKFTIHGAQKELKKTKGSPTTPLVIKKELQEILRILD</sequence>
<dbReference type="Proteomes" id="UP000316925">
    <property type="component" value="Unassembled WGS sequence"/>
</dbReference>
<dbReference type="SMART" id="SM00422">
    <property type="entry name" value="HTH_MERR"/>
    <property type="match status" value="1"/>
</dbReference>
<dbReference type="SUPFAM" id="SSF46955">
    <property type="entry name" value="Putative DNA-binding domain"/>
    <property type="match status" value="1"/>
</dbReference>
<evidence type="ECO:0000259" key="1">
    <source>
        <dbReference type="PROSITE" id="PS50937"/>
    </source>
</evidence>
<proteinExistence type="predicted"/>
<dbReference type="InterPro" id="IPR000551">
    <property type="entry name" value="MerR-type_HTH_dom"/>
</dbReference>
<dbReference type="PROSITE" id="PS50937">
    <property type="entry name" value="HTH_MERR_2"/>
    <property type="match status" value="1"/>
</dbReference>
<comment type="caution">
    <text evidence="2">The sequence shown here is derived from an EMBL/GenBank/DDBJ whole genome shotgun (WGS) entry which is preliminary data.</text>
</comment>
<dbReference type="Gene3D" id="1.10.1660.10">
    <property type="match status" value="1"/>
</dbReference>
<evidence type="ECO:0000313" key="2">
    <source>
        <dbReference type="EMBL" id="TET92172.1"/>
    </source>
</evidence>
<dbReference type="AlphaFoldDB" id="A0A523YLD5"/>
<dbReference type="EMBL" id="SOIJ01000239">
    <property type="protein sequence ID" value="TET92172.1"/>
    <property type="molecule type" value="Genomic_DNA"/>
</dbReference>
<name>A0A523YLD5_UNCAE</name>
<dbReference type="CDD" id="cd04765">
    <property type="entry name" value="HTH_MlrA-like_sg2"/>
    <property type="match status" value="1"/>
</dbReference>
<accession>A0A523YLD5</accession>
<dbReference type="InterPro" id="IPR009061">
    <property type="entry name" value="DNA-bd_dom_put_sf"/>
</dbReference>
<organism evidence="2 3">
    <name type="scientific">Aerophobetes bacterium</name>
    <dbReference type="NCBI Taxonomy" id="2030807"/>
    <lineage>
        <taxon>Bacteria</taxon>
        <taxon>Candidatus Aerophobota</taxon>
    </lineage>
</organism>
<reference evidence="2 3" key="1">
    <citation type="submission" date="2019-03" db="EMBL/GenBank/DDBJ databases">
        <title>Metabolic potential of uncultured bacteria and archaea associated with petroleum seepage in deep-sea sediments.</title>
        <authorList>
            <person name="Dong X."/>
            <person name="Hubert C."/>
        </authorList>
    </citation>
    <scope>NUCLEOTIDE SEQUENCE [LARGE SCALE GENOMIC DNA]</scope>
    <source>
        <strain evidence="2">E29_bin28</strain>
    </source>
</reference>
<protein>
    <submittedName>
        <fullName evidence="2">MerR family transcriptional regulator</fullName>
    </submittedName>
</protein>
<dbReference type="Pfam" id="PF13411">
    <property type="entry name" value="MerR_1"/>
    <property type="match status" value="1"/>
</dbReference>